<dbReference type="InterPro" id="IPR029063">
    <property type="entry name" value="SAM-dependent_MTases_sf"/>
</dbReference>
<dbReference type="GO" id="GO:0008168">
    <property type="term" value="F:methyltransferase activity"/>
    <property type="evidence" value="ECO:0007669"/>
    <property type="project" value="UniProtKB-KW"/>
</dbReference>
<dbReference type="CDD" id="cd02440">
    <property type="entry name" value="AdoMet_MTases"/>
    <property type="match status" value="1"/>
</dbReference>
<comment type="caution">
    <text evidence="2">The sequence shown here is derived from an EMBL/GenBank/DDBJ whole genome shotgun (WGS) entry which is preliminary data.</text>
</comment>
<accession>A0ABP9IDE5</accession>
<evidence type="ECO:0000313" key="2">
    <source>
        <dbReference type="EMBL" id="GAA4995145.1"/>
    </source>
</evidence>
<dbReference type="PANTHER" id="PTHR43167:SF1">
    <property type="entry name" value="PUTATIVE (AFU_ORTHOLOGUE AFUA_6G01830)-RELATED"/>
    <property type="match status" value="1"/>
</dbReference>
<gene>
    <name evidence="2" type="ORF">GCM10023257_40940</name>
</gene>
<dbReference type="PANTHER" id="PTHR43167">
    <property type="entry name" value="PUTATIVE (AFU_ORTHOLOGUE AFUA_6G01830)-RELATED"/>
    <property type="match status" value="1"/>
</dbReference>
<dbReference type="Pfam" id="PF13578">
    <property type="entry name" value="Methyltransf_24"/>
    <property type="match status" value="1"/>
</dbReference>
<evidence type="ECO:0000313" key="3">
    <source>
        <dbReference type="Proteomes" id="UP001500610"/>
    </source>
</evidence>
<sequence>MRGMSLQGTDAYRDDDTTLPALVVRAVAAARAHGFAHSCRPEQGRLLHLLAAGAPHAIAETGTGCGVGLAWLASGARPGTRLVGVERDAERVRVAREVFRGHTGVDILHGDWRRVEELGPYDLLVLDGGGQAKGDGAADPVRLLTPGGTLVVDDFTPATTWPPRFEGAPDHPRLHWLEHPALHTTELRLAPDLAALVGTRLRDRSDRSDRRERPDRRDRSDRRD</sequence>
<dbReference type="Proteomes" id="UP001500610">
    <property type="component" value="Unassembled WGS sequence"/>
</dbReference>
<dbReference type="SUPFAM" id="SSF53335">
    <property type="entry name" value="S-adenosyl-L-methionine-dependent methyltransferases"/>
    <property type="match status" value="1"/>
</dbReference>
<proteinExistence type="predicted"/>
<keyword evidence="3" id="KW-1185">Reference proteome</keyword>
<dbReference type="EMBL" id="BAABIV010000016">
    <property type="protein sequence ID" value="GAA4995145.1"/>
    <property type="molecule type" value="Genomic_DNA"/>
</dbReference>
<keyword evidence="2" id="KW-0489">Methyltransferase</keyword>
<dbReference type="GO" id="GO:0032259">
    <property type="term" value="P:methylation"/>
    <property type="evidence" value="ECO:0007669"/>
    <property type="project" value="UniProtKB-KW"/>
</dbReference>
<organism evidence="2 3">
    <name type="scientific">Streptomyces hyderabadensis</name>
    <dbReference type="NCBI Taxonomy" id="598549"/>
    <lineage>
        <taxon>Bacteria</taxon>
        <taxon>Bacillati</taxon>
        <taxon>Actinomycetota</taxon>
        <taxon>Actinomycetes</taxon>
        <taxon>Kitasatosporales</taxon>
        <taxon>Streptomycetaceae</taxon>
        <taxon>Streptomyces</taxon>
    </lineage>
</organism>
<keyword evidence="2" id="KW-0808">Transferase</keyword>
<name>A0ABP9IDE5_9ACTN</name>
<reference evidence="3" key="1">
    <citation type="journal article" date="2019" name="Int. J. Syst. Evol. Microbiol.">
        <title>The Global Catalogue of Microorganisms (GCM) 10K type strain sequencing project: providing services to taxonomists for standard genome sequencing and annotation.</title>
        <authorList>
            <consortium name="The Broad Institute Genomics Platform"/>
            <consortium name="The Broad Institute Genome Sequencing Center for Infectious Disease"/>
            <person name="Wu L."/>
            <person name="Ma J."/>
        </authorList>
    </citation>
    <scope>NUCLEOTIDE SEQUENCE [LARGE SCALE GENOMIC DNA]</scope>
    <source>
        <strain evidence="3">JCM 17657</strain>
    </source>
</reference>
<evidence type="ECO:0000256" key="1">
    <source>
        <dbReference type="SAM" id="MobiDB-lite"/>
    </source>
</evidence>
<protein>
    <submittedName>
        <fullName evidence="2">Class I SAM-dependent methyltransferase</fullName>
    </submittedName>
</protein>
<feature type="region of interest" description="Disordered" evidence="1">
    <location>
        <begin position="202"/>
        <end position="224"/>
    </location>
</feature>
<dbReference type="Gene3D" id="3.40.50.150">
    <property type="entry name" value="Vaccinia Virus protein VP39"/>
    <property type="match status" value="1"/>
</dbReference>